<gene>
    <name evidence="1" type="ORF">NE237_001235</name>
</gene>
<sequence length="144" mass="16258">MSQLNFMEKRLMVIVHNPSSLPPFLIKKFSSASICQANRKPKVHCSSGKPKFHCLLGRSSSLLNNPATPTLVALAPILLHRSDLLVPTLLWFTRLLTINKIPEQATSSDQVADMYRAQKLNVLTRMKMRTKMISAHDFIFLNSL</sequence>
<dbReference type="AlphaFoldDB" id="A0A9Q0KT46"/>
<dbReference type="OrthoDB" id="206088at2759"/>
<accession>A0A9Q0KT46</accession>
<name>A0A9Q0KT46_9MAGN</name>
<evidence type="ECO:0000313" key="2">
    <source>
        <dbReference type="Proteomes" id="UP001141806"/>
    </source>
</evidence>
<organism evidence="1 2">
    <name type="scientific">Protea cynaroides</name>
    <dbReference type="NCBI Taxonomy" id="273540"/>
    <lineage>
        <taxon>Eukaryota</taxon>
        <taxon>Viridiplantae</taxon>
        <taxon>Streptophyta</taxon>
        <taxon>Embryophyta</taxon>
        <taxon>Tracheophyta</taxon>
        <taxon>Spermatophyta</taxon>
        <taxon>Magnoliopsida</taxon>
        <taxon>Proteales</taxon>
        <taxon>Proteaceae</taxon>
        <taxon>Protea</taxon>
    </lineage>
</organism>
<reference evidence="1" key="1">
    <citation type="journal article" date="2023" name="Plant J.">
        <title>The genome of the king protea, Protea cynaroides.</title>
        <authorList>
            <person name="Chang J."/>
            <person name="Duong T.A."/>
            <person name="Schoeman C."/>
            <person name="Ma X."/>
            <person name="Roodt D."/>
            <person name="Barker N."/>
            <person name="Li Z."/>
            <person name="Van de Peer Y."/>
            <person name="Mizrachi E."/>
        </authorList>
    </citation>
    <scope>NUCLEOTIDE SEQUENCE</scope>
    <source>
        <tissue evidence="1">Young leaves</tissue>
    </source>
</reference>
<proteinExistence type="predicted"/>
<dbReference type="Proteomes" id="UP001141806">
    <property type="component" value="Unassembled WGS sequence"/>
</dbReference>
<keyword evidence="2" id="KW-1185">Reference proteome</keyword>
<evidence type="ECO:0000313" key="1">
    <source>
        <dbReference type="EMBL" id="KAJ4976129.1"/>
    </source>
</evidence>
<comment type="caution">
    <text evidence="1">The sequence shown here is derived from an EMBL/GenBank/DDBJ whole genome shotgun (WGS) entry which is preliminary data.</text>
</comment>
<dbReference type="EMBL" id="JAMYWD010000003">
    <property type="protein sequence ID" value="KAJ4976129.1"/>
    <property type="molecule type" value="Genomic_DNA"/>
</dbReference>
<protein>
    <submittedName>
        <fullName evidence="1">Uncharacterized protein</fullName>
    </submittedName>
</protein>